<dbReference type="InterPro" id="IPR018490">
    <property type="entry name" value="cNMP-bd_dom_sf"/>
</dbReference>
<dbReference type="GO" id="GO:0005829">
    <property type="term" value="C:cytosol"/>
    <property type="evidence" value="ECO:0007669"/>
    <property type="project" value="TreeGrafter"/>
</dbReference>
<dbReference type="Pfam" id="PF13545">
    <property type="entry name" value="HTH_Crp_2"/>
    <property type="match status" value="1"/>
</dbReference>
<dbReference type="Proteomes" id="UP000199048">
    <property type="component" value="Unassembled WGS sequence"/>
</dbReference>
<dbReference type="PROSITE" id="PS51063">
    <property type="entry name" value="HTH_CRP_2"/>
    <property type="match status" value="1"/>
</dbReference>
<dbReference type="Gene3D" id="1.10.10.10">
    <property type="entry name" value="Winged helix-like DNA-binding domain superfamily/Winged helix DNA-binding domain"/>
    <property type="match status" value="1"/>
</dbReference>
<reference evidence="7" key="1">
    <citation type="submission" date="2016-10" db="EMBL/GenBank/DDBJ databases">
        <authorList>
            <person name="Varghese N."/>
            <person name="Submissions S."/>
        </authorList>
    </citation>
    <scope>NUCLEOTIDE SEQUENCE [LARGE SCALE GENOMIC DNA]</scope>
    <source>
        <strain evidence="7">BL36</strain>
    </source>
</reference>
<keyword evidence="1" id="KW-0805">Transcription regulation</keyword>
<keyword evidence="6" id="KW-0808">Transferase</keyword>
<protein>
    <submittedName>
        <fullName evidence="6">cAMP-binding domain of CRP or a regulatory subunit of cAMP-dependent protein kinases</fullName>
    </submittedName>
</protein>
<dbReference type="EMBL" id="FOTK01000034">
    <property type="protein sequence ID" value="SFM49465.1"/>
    <property type="molecule type" value="Genomic_DNA"/>
</dbReference>
<dbReference type="InterPro" id="IPR050397">
    <property type="entry name" value="Env_Response_Regulators"/>
</dbReference>
<feature type="domain" description="HTH crp-type" evidence="5">
    <location>
        <begin position="153"/>
        <end position="218"/>
    </location>
</feature>
<dbReference type="Pfam" id="PF00027">
    <property type="entry name" value="cNMP_binding"/>
    <property type="match status" value="1"/>
</dbReference>
<accession>A0A1I4RB88</accession>
<evidence type="ECO:0000256" key="1">
    <source>
        <dbReference type="ARBA" id="ARBA00023015"/>
    </source>
</evidence>
<dbReference type="AlphaFoldDB" id="A0A1I4RB88"/>
<dbReference type="Gene3D" id="2.60.120.10">
    <property type="entry name" value="Jelly Rolls"/>
    <property type="match status" value="1"/>
</dbReference>
<dbReference type="InterPro" id="IPR018488">
    <property type="entry name" value="cNMP-bd_CS"/>
</dbReference>
<sequence>MAMMSADSGFGQLLRVNPLFSNLGPKVIDCLSAMATTRTLQPGEILFQVDDPGDALYGVRRGEIRIETGTEAGRRIVLNSLGAGDLFGEIALLDGRERTADAVAAVASELFVLRRPDLLAYLTREPDVAIRLIGLLCSRIRYIAGQMTELATLSLGARLARRLVVLAEDFGNEIEISQEQLGAFVGGTRESVNRQLQVWRRAGYIELRRGCIVLLKAEALARMAHEPSCA</sequence>
<dbReference type="GO" id="GO:0016301">
    <property type="term" value="F:kinase activity"/>
    <property type="evidence" value="ECO:0007669"/>
    <property type="project" value="UniProtKB-KW"/>
</dbReference>
<dbReference type="PANTHER" id="PTHR24567:SF68">
    <property type="entry name" value="DNA-BINDING TRANSCRIPTIONAL DUAL REGULATOR CRP"/>
    <property type="match status" value="1"/>
</dbReference>
<evidence type="ECO:0000256" key="3">
    <source>
        <dbReference type="ARBA" id="ARBA00023163"/>
    </source>
</evidence>
<feature type="domain" description="Cyclic nucleotide-binding" evidence="4">
    <location>
        <begin position="19"/>
        <end position="139"/>
    </location>
</feature>
<keyword evidence="3" id="KW-0804">Transcription</keyword>
<dbReference type="SMART" id="SM00100">
    <property type="entry name" value="cNMP"/>
    <property type="match status" value="1"/>
</dbReference>
<dbReference type="GO" id="GO:0003677">
    <property type="term" value="F:DNA binding"/>
    <property type="evidence" value="ECO:0007669"/>
    <property type="project" value="UniProtKB-KW"/>
</dbReference>
<dbReference type="InterPro" id="IPR036390">
    <property type="entry name" value="WH_DNA-bd_sf"/>
</dbReference>
<dbReference type="SMART" id="SM00419">
    <property type="entry name" value="HTH_CRP"/>
    <property type="match status" value="1"/>
</dbReference>
<gene>
    <name evidence="6" type="ORF">SAMN05192568_103452</name>
</gene>
<dbReference type="SUPFAM" id="SSF51206">
    <property type="entry name" value="cAMP-binding domain-like"/>
    <property type="match status" value="1"/>
</dbReference>
<dbReference type="PROSITE" id="PS00889">
    <property type="entry name" value="CNMP_BINDING_2"/>
    <property type="match status" value="1"/>
</dbReference>
<dbReference type="SUPFAM" id="SSF46785">
    <property type="entry name" value="Winged helix' DNA-binding domain"/>
    <property type="match status" value="1"/>
</dbReference>
<evidence type="ECO:0000313" key="6">
    <source>
        <dbReference type="EMBL" id="SFM49465.1"/>
    </source>
</evidence>
<dbReference type="InterPro" id="IPR000595">
    <property type="entry name" value="cNMP-bd_dom"/>
</dbReference>
<dbReference type="PANTHER" id="PTHR24567">
    <property type="entry name" value="CRP FAMILY TRANSCRIPTIONAL REGULATORY PROTEIN"/>
    <property type="match status" value="1"/>
</dbReference>
<dbReference type="GO" id="GO:0003700">
    <property type="term" value="F:DNA-binding transcription factor activity"/>
    <property type="evidence" value="ECO:0007669"/>
    <property type="project" value="TreeGrafter"/>
</dbReference>
<keyword evidence="7" id="KW-1185">Reference proteome</keyword>
<name>A0A1I4RB88_9HYPH</name>
<evidence type="ECO:0000313" key="7">
    <source>
        <dbReference type="Proteomes" id="UP000199048"/>
    </source>
</evidence>
<keyword evidence="6" id="KW-0418">Kinase</keyword>
<dbReference type="PROSITE" id="PS50042">
    <property type="entry name" value="CNMP_BINDING_3"/>
    <property type="match status" value="1"/>
</dbReference>
<dbReference type="CDD" id="cd00038">
    <property type="entry name" value="CAP_ED"/>
    <property type="match status" value="1"/>
</dbReference>
<evidence type="ECO:0000259" key="4">
    <source>
        <dbReference type="PROSITE" id="PS50042"/>
    </source>
</evidence>
<evidence type="ECO:0000256" key="2">
    <source>
        <dbReference type="ARBA" id="ARBA00023125"/>
    </source>
</evidence>
<dbReference type="InterPro" id="IPR014710">
    <property type="entry name" value="RmlC-like_jellyroll"/>
</dbReference>
<dbReference type="STRING" id="582667.SAMN05192568_103452"/>
<evidence type="ECO:0000259" key="5">
    <source>
        <dbReference type="PROSITE" id="PS51063"/>
    </source>
</evidence>
<dbReference type="InterPro" id="IPR036388">
    <property type="entry name" value="WH-like_DNA-bd_sf"/>
</dbReference>
<proteinExistence type="predicted"/>
<organism evidence="6 7">
    <name type="scientific">Methylobacterium pseudosasicola</name>
    <dbReference type="NCBI Taxonomy" id="582667"/>
    <lineage>
        <taxon>Bacteria</taxon>
        <taxon>Pseudomonadati</taxon>
        <taxon>Pseudomonadota</taxon>
        <taxon>Alphaproteobacteria</taxon>
        <taxon>Hyphomicrobiales</taxon>
        <taxon>Methylobacteriaceae</taxon>
        <taxon>Methylobacterium</taxon>
    </lineage>
</organism>
<dbReference type="InterPro" id="IPR012318">
    <property type="entry name" value="HTH_CRP"/>
</dbReference>
<keyword evidence="2" id="KW-0238">DNA-binding</keyword>